<evidence type="ECO:0000256" key="1">
    <source>
        <dbReference type="SAM" id="MobiDB-lite"/>
    </source>
</evidence>
<evidence type="ECO:0000313" key="3">
    <source>
        <dbReference type="Proteomes" id="UP000187609"/>
    </source>
</evidence>
<protein>
    <submittedName>
        <fullName evidence="2">Uncharacterized protein</fullName>
    </submittedName>
</protein>
<feature type="compositionally biased region" description="Low complexity" evidence="1">
    <location>
        <begin position="17"/>
        <end position="32"/>
    </location>
</feature>
<dbReference type="AlphaFoldDB" id="A0A1J6KVE3"/>
<dbReference type="EMBL" id="MJEQ01003358">
    <property type="protein sequence ID" value="OIT23041.1"/>
    <property type="molecule type" value="Genomic_DNA"/>
</dbReference>
<comment type="caution">
    <text evidence="2">The sequence shown here is derived from an EMBL/GenBank/DDBJ whole genome shotgun (WGS) entry which is preliminary data.</text>
</comment>
<feature type="region of interest" description="Disordered" evidence="1">
    <location>
        <begin position="52"/>
        <end position="94"/>
    </location>
</feature>
<organism evidence="2 3">
    <name type="scientific">Nicotiana attenuata</name>
    <name type="common">Coyote tobacco</name>
    <dbReference type="NCBI Taxonomy" id="49451"/>
    <lineage>
        <taxon>Eukaryota</taxon>
        <taxon>Viridiplantae</taxon>
        <taxon>Streptophyta</taxon>
        <taxon>Embryophyta</taxon>
        <taxon>Tracheophyta</taxon>
        <taxon>Spermatophyta</taxon>
        <taxon>Magnoliopsida</taxon>
        <taxon>eudicotyledons</taxon>
        <taxon>Gunneridae</taxon>
        <taxon>Pentapetalae</taxon>
        <taxon>asterids</taxon>
        <taxon>lamiids</taxon>
        <taxon>Solanales</taxon>
        <taxon>Solanaceae</taxon>
        <taxon>Nicotianoideae</taxon>
        <taxon>Nicotianeae</taxon>
        <taxon>Nicotiana</taxon>
    </lineage>
</organism>
<gene>
    <name evidence="2" type="ORF">A4A49_36798</name>
</gene>
<dbReference type="Proteomes" id="UP000187609">
    <property type="component" value="Unassembled WGS sequence"/>
</dbReference>
<reference evidence="2" key="1">
    <citation type="submission" date="2016-11" db="EMBL/GenBank/DDBJ databases">
        <title>The genome of Nicotiana attenuata.</title>
        <authorList>
            <person name="Xu S."/>
            <person name="Brockmoeller T."/>
            <person name="Gaquerel E."/>
            <person name="Navarro A."/>
            <person name="Kuhl H."/>
            <person name="Gase K."/>
            <person name="Ling Z."/>
            <person name="Zhou W."/>
            <person name="Kreitzer C."/>
            <person name="Stanke M."/>
            <person name="Tang H."/>
            <person name="Lyons E."/>
            <person name="Pandey P."/>
            <person name="Pandey S.P."/>
            <person name="Timmermann B."/>
            <person name="Baldwin I.T."/>
        </authorList>
    </citation>
    <scope>NUCLEOTIDE SEQUENCE [LARGE SCALE GENOMIC DNA]</scope>
    <source>
        <strain evidence="2">UT</strain>
    </source>
</reference>
<accession>A0A1J6KVE3</accession>
<feature type="region of interest" description="Disordered" evidence="1">
    <location>
        <begin position="1"/>
        <end position="39"/>
    </location>
</feature>
<name>A0A1J6KVE3_NICAT</name>
<sequence>MISQVLESFRTRRSSNRNKCPSSSSSSVQNFSHKLSSTARTKLRNQLVQTLMKSTNPRSSSSSHNQFKLSNQNPSNRFNSTSNLQISPIISVSN</sequence>
<dbReference type="Gramene" id="OIT23041">
    <property type="protein sequence ID" value="OIT23041"/>
    <property type="gene ID" value="A4A49_36798"/>
</dbReference>
<keyword evidence="3" id="KW-1185">Reference proteome</keyword>
<proteinExistence type="predicted"/>
<evidence type="ECO:0000313" key="2">
    <source>
        <dbReference type="EMBL" id="OIT23041.1"/>
    </source>
</evidence>